<dbReference type="InParanoid" id="A0A0C3DQQ9"/>
<accession>A0A0C3DQQ9</accession>
<evidence type="ECO:0000313" key="2">
    <source>
        <dbReference type="Proteomes" id="UP000053989"/>
    </source>
</evidence>
<name>A0A0C3DQQ9_9AGAM</name>
<reference evidence="2" key="2">
    <citation type="submission" date="2015-01" db="EMBL/GenBank/DDBJ databases">
        <title>Evolutionary Origins and Diversification of the Mycorrhizal Mutualists.</title>
        <authorList>
            <consortium name="DOE Joint Genome Institute"/>
            <consortium name="Mycorrhizal Genomics Consortium"/>
            <person name="Kohler A."/>
            <person name="Kuo A."/>
            <person name="Nagy L.G."/>
            <person name="Floudas D."/>
            <person name="Copeland A."/>
            <person name="Barry K.W."/>
            <person name="Cichocki N."/>
            <person name="Veneault-Fourrey C."/>
            <person name="LaButti K."/>
            <person name="Lindquist E.A."/>
            <person name="Lipzen A."/>
            <person name="Lundell T."/>
            <person name="Morin E."/>
            <person name="Murat C."/>
            <person name="Riley R."/>
            <person name="Ohm R."/>
            <person name="Sun H."/>
            <person name="Tunlid A."/>
            <person name="Henrissat B."/>
            <person name="Grigoriev I.V."/>
            <person name="Hibbett D.S."/>
            <person name="Martin F."/>
        </authorList>
    </citation>
    <scope>NUCLEOTIDE SEQUENCE [LARGE SCALE GENOMIC DNA]</scope>
    <source>
        <strain evidence="2">Foug A</strain>
    </source>
</reference>
<organism evidence="1 2">
    <name type="scientific">Scleroderma citrinum Foug A</name>
    <dbReference type="NCBI Taxonomy" id="1036808"/>
    <lineage>
        <taxon>Eukaryota</taxon>
        <taxon>Fungi</taxon>
        <taxon>Dikarya</taxon>
        <taxon>Basidiomycota</taxon>
        <taxon>Agaricomycotina</taxon>
        <taxon>Agaricomycetes</taxon>
        <taxon>Agaricomycetidae</taxon>
        <taxon>Boletales</taxon>
        <taxon>Sclerodermatineae</taxon>
        <taxon>Sclerodermataceae</taxon>
        <taxon>Scleroderma</taxon>
    </lineage>
</organism>
<keyword evidence="2" id="KW-1185">Reference proteome</keyword>
<sequence length="103" mass="11116">MVSTSHSSGTSNGRIKEIQVAGITKNGALVLDGYCVATVRWKDQGSVFRQRSPGAKIRRDFAGGSGARHAVSVAVSGTWLSFRELLVKRFWKPVVRNCNGPIA</sequence>
<dbReference type="AlphaFoldDB" id="A0A0C3DQQ9"/>
<dbReference type="EMBL" id="KN822038">
    <property type="protein sequence ID" value="KIM62990.1"/>
    <property type="molecule type" value="Genomic_DNA"/>
</dbReference>
<dbReference type="Proteomes" id="UP000053989">
    <property type="component" value="Unassembled WGS sequence"/>
</dbReference>
<evidence type="ECO:0000313" key="1">
    <source>
        <dbReference type="EMBL" id="KIM62990.1"/>
    </source>
</evidence>
<proteinExistence type="predicted"/>
<dbReference type="OrthoDB" id="2624308at2759"/>
<reference evidence="1 2" key="1">
    <citation type="submission" date="2014-04" db="EMBL/GenBank/DDBJ databases">
        <authorList>
            <consortium name="DOE Joint Genome Institute"/>
            <person name="Kuo A."/>
            <person name="Kohler A."/>
            <person name="Nagy L.G."/>
            <person name="Floudas D."/>
            <person name="Copeland A."/>
            <person name="Barry K.W."/>
            <person name="Cichocki N."/>
            <person name="Veneault-Fourrey C."/>
            <person name="LaButti K."/>
            <person name="Lindquist E.A."/>
            <person name="Lipzen A."/>
            <person name="Lundell T."/>
            <person name="Morin E."/>
            <person name="Murat C."/>
            <person name="Sun H."/>
            <person name="Tunlid A."/>
            <person name="Henrissat B."/>
            <person name="Grigoriev I.V."/>
            <person name="Hibbett D.S."/>
            <person name="Martin F."/>
            <person name="Nordberg H.P."/>
            <person name="Cantor M.N."/>
            <person name="Hua S.X."/>
        </authorList>
    </citation>
    <scope>NUCLEOTIDE SEQUENCE [LARGE SCALE GENOMIC DNA]</scope>
    <source>
        <strain evidence="1 2">Foug A</strain>
    </source>
</reference>
<dbReference type="HOGENOM" id="CLU_2265323_0_0_1"/>
<protein>
    <submittedName>
        <fullName evidence="1">Uncharacterized protein</fullName>
    </submittedName>
</protein>
<gene>
    <name evidence="1" type="ORF">SCLCIDRAFT_1214522</name>
</gene>